<dbReference type="PANTHER" id="PTHR33281">
    <property type="entry name" value="UPF0187 PROTEIN YNEE"/>
    <property type="match status" value="1"/>
</dbReference>
<proteinExistence type="predicted"/>
<keyword evidence="3" id="KW-1003">Cell membrane</keyword>
<keyword evidence="6" id="KW-0406">Ion transport</keyword>
<sequence length="436" mass="49752">MGETKSKAAGAYNRATAITYDTKDHMDIIFRLHGSVWRPVIGFCIFNTLLTLAIILLKHNGIDLTFKDRGHSFMSVLVSFLVVSRNGIVYSRYMEARAYLGDLFRHSRELIQYSAILTMQDDRPGPLMREWRFKLARQTIILLEVTLGFLSFRSQGENVWDNSTMDEIDKAELRKRFNLQENIIQESVVANSSAEEINGETPIFLLYNLKKLIANHVDYNLAPHVNKEMKFYTCVDSFSTAYYGLKRLITTPFPFPLIQMGRTFLFFWVFTLPFALVNDMGEVCVADLAIIFFLTYGYVGLEFVSMEMDDPFGDDENDFNHVGMARAVIEDIYLVVYDSCGGEEASRLRQMFGEVKDDYHEEYKAGHHRKATEIDDSIVIYSAEDDSLPQAPRSSFAFNGSKRVSFNSMYNYTNGGGNYAPSDSSGTEEYEDAFAV</sequence>
<evidence type="ECO:0000256" key="1">
    <source>
        <dbReference type="ARBA" id="ARBA00004651"/>
    </source>
</evidence>
<comment type="subcellular location">
    <subcellularLocation>
        <location evidence="1">Cell membrane</location>
        <topology evidence="1">Multi-pass membrane protein</topology>
    </subcellularLocation>
</comment>
<dbReference type="GO" id="GO:0005254">
    <property type="term" value="F:chloride channel activity"/>
    <property type="evidence" value="ECO:0007669"/>
    <property type="project" value="InterPro"/>
</dbReference>
<feature type="transmembrane region" description="Helical" evidence="9">
    <location>
        <begin position="69"/>
        <end position="88"/>
    </location>
</feature>
<dbReference type="Pfam" id="PF25539">
    <property type="entry name" value="Bestrophin_2"/>
    <property type="match status" value="1"/>
</dbReference>
<organism evidence="10">
    <name type="scientific">Leptocylindrus danicus</name>
    <dbReference type="NCBI Taxonomy" id="163516"/>
    <lineage>
        <taxon>Eukaryota</taxon>
        <taxon>Sar</taxon>
        <taxon>Stramenopiles</taxon>
        <taxon>Ochrophyta</taxon>
        <taxon>Bacillariophyta</taxon>
        <taxon>Coscinodiscophyceae</taxon>
        <taxon>Chaetocerotophycidae</taxon>
        <taxon>Leptocylindrales</taxon>
        <taxon>Leptocylindraceae</taxon>
        <taxon>Leptocylindrus</taxon>
    </lineage>
</organism>
<dbReference type="PANTHER" id="PTHR33281:SF19">
    <property type="entry name" value="VOLTAGE-DEPENDENT ANION CHANNEL-FORMING PROTEIN YNEE"/>
    <property type="match status" value="1"/>
</dbReference>
<evidence type="ECO:0000256" key="7">
    <source>
        <dbReference type="ARBA" id="ARBA00023136"/>
    </source>
</evidence>
<feature type="transmembrane region" description="Helical" evidence="9">
    <location>
        <begin position="253"/>
        <end position="274"/>
    </location>
</feature>
<evidence type="ECO:0000256" key="9">
    <source>
        <dbReference type="SAM" id="Phobius"/>
    </source>
</evidence>
<keyword evidence="2" id="KW-0813">Transport</keyword>
<evidence type="ECO:0000256" key="2">
    <source>
        <dbReference type="ARBA" id="ARBA00022448"/>
    </source>
</evidence>
<evidence type="ECO:0008006" key="11">
    <source>
        <dbReference type="Google" id="ProtNLM"/>
    </source>
</evidence>
<feature type="transmembrane region" description="Helical" evidence="9">
    <location>
        <begin position="36"/>
        <end position="57"/>
    </location>
</feature>
<evidence type="ECO:0000313" key="10">
    <source>
        <dbReference type="EMBL" id="CAD9575316.1"/>
    </source>
</evidence>
<dbReference type="EMBL" id="HBGY01013633">
    <property type="protein sequence ID" value="CAD9575316.1"/>
    <property type="molecule type" value="Transcribed_RNA"/>
</dbReference>
<feature type="region of interest" description="Disordered" evidence="8">
    <location>
        <begin position="417"/>
        <end position="436"/>
    </location>
</feature>
<keyword evidence="4 9" id="KW-0812">Transmembrane</keyword>
<evidence type="ECO:0000256" key="3">
    <source>
        <dbReference type="ARBA" id="ARBA00022475"/>
    </source>
</evidence>
<accession>A0A7S2KFB6</accession>
<keyword evidence="5 9" id="KW-1133">Transmembrane helix</keyword>
<gene>
    <name evidence="10" type="ORF">LDAN0321_LOCUS8794</name>
</gene>
<keyword evidence="7 9" id="KW-0472">Membrane</keyword>
<evidence type="ECO:0000256" key="4">
    <source>
        <dbReference type="ARBA" id="ARBA00022692"/>
    </source>
</evidence>
<evidence type="ECO:0000256" key="5">
    <source>
        <dbReference type="ARBA" id="ARBA00022989"/>
    </source>
</evidence>
<evidence type="ECO:0000256" key="6">
    <source>
        <dbReference type="ARBA" id="ARBA00023065"/>
    </source>
</evidence>
<feature type="compositionally biased region" description="Acidic residues" evidence="8">
    <location>
        <begin position="426"/>
        <end position="436"/>
    </location>
</feature>
<feature type="transmembrane region" description="Helical" evidence="9">
    <location>
        <begin position="280"/>
        <end position="299"/>
    </location>
</feature>
<protein>
    <recommendedName>
        <fullName evidence="11">Bestrophin homolog</fullName>
    </recommendedName>
</protein>
<reference evidence="10" key="1">
    <citation type="submission" date="2021-01" db="EMBL/GenBank/DDBJ databases">
        <authorList>
            <person name="Corre E."/>
            <person name="Pelletier E."/>
            <person name="Niang G."/>
            <person name="Scheremetjew M."/>
            <person name="Finn R."/>
            <person name="Kale V."/>
            <person name="Holt S."/>
            <person name="Cochrane G."/>
            <person name="Meng A."/>
            <person name="Brown T."/>
            <person name="Cohen L."/>
        </authorList>
    </citation>
    <scope>NUCLEOTIDE SEQUENCE</scope>
    <source>
        <strain evidence="10">B650</strain>
    </source>
</reference>
<dbReference type="GO" id="GO:0005886">
    <property type="term" value="C:plasma membrane"/>
    <property type="evidence" value="ECO:0007669"/>
    <property type="project" value="UniProtKB-SubCell"/>
</dbReference>
<evidence type="ECO:0000256" key="8">
    <source>
        <dbReference type="SAM" id="MobiDB-lite"/>
    </source>
</evidence>
<dbReference type="InterPro" id="IPR044669">
    <property type="entry name" value="YneE/VCCN1/2-like"/>
</dbReference>
<dbReference type="AlphaFoldDB" id="A0A7S2KFB6"/>
<name>A0A7S2KFB6_9STRA</name>